<reference evidence="6" key="1">
    <citation type="submission" date="2007-06" db="EMBL/GenBank/DDBJ databases">
        <title>Full length cDNA sequences from Sitka Spruce (Picea sitchensis).</title>
        <authorList>
            <person name="Ralph S.G."/>
            <person name="Chun H.E."/>
            <person name="Liao N."/>
            <person name="Ali J."/>
            <person name="Reid K."/>
            <person name="Kolosova N."/>
            <person name="Cooper N."/>
            <person name="Cullis C."/>
            <person name="Jancsik S."/>
            <person name="Moore R."/>
            <person name="Mayo M."/>
            <person name="Wagner S."/>
            <person name="Holt R.A."/>
            <person name="Jones S.J.M."/>
            <person name="Marra M.A."/>
            <person name="Ritland C.E."/>
            <person name="Ritland K."/>
            <person name="Bohlmann J."/>
        </authorList>
    </citation>
    <scope>NUCLEOTIDE SEQUENCE</scope>
    <source>
        <tissue evidence="6">Green portion of the leader tissue</tissue>
    </source>
</reference>
<dbReference type="AlphaFoldDB" id="B8LP15"/>
<dbReference type="InterPro" id="IPR039633">
    <property type="entry name" value="PAP"/>
</dbReference>
<keyword evidence="3" id="KW-0809">Transit peptide</keyword>
<evidence type="ECO:0000256" key="2">
    <source>
        <dbReference type="ARBA" id="ARBA00022640"/>
    </source>
</evidence>
<dbReference type="OMA" id="SISNFRF"/>
<accession>B8LP15</accession>
<proteinExistence type="evidence at transcript level"/>
<keyword evidence="2" id="KW-0934">Plastid</keyword>
<dbReference type="InterPro" id="IPR006843">
    <property type="entry name" value="PAP/fibrillin_dom"/>
</dbReference>
<evidence type="ECO:0000313" key="6">
    <source>
        <dbReference type="EMBL" id="ABR17395.1"/>
    </source>
</evidence>
<evidence type="ECO:0000259" key="5">
    <source>
        <dbReference type="Pfam" id="PF04755"/>
    </source>
</evidence>
<sequence length="436" mass="47241">MTMALLATGKPFQNLHKTNHPPLPSPLPKPTLISPRPLSFQRHASSTTFPTVSATTDLPKSPIFSFNIVHSSSLVPSPYNRGQRFQCPRVQIEDDIPPTLNDDEWGTPRQPSIFSNGERGNDPNSGAENPQNGESNSPPGNVGGADSAGNGLVSATSVDEWGEKTVPDDESAQTRLPDTDPPSLEDDERGAASDLSPKERDGSAEDSGLSELKQCLVDCFYGTEYGLRASSQTRAEIGELISQLEAQNPTPVPTEAPSLLQGKWVLVYTSFSELLPLIAAGTLPFVKLGKIFQEIDIDKFTIENSASYSGPFATFSFRALASFEVRSPKRIEVKFEEGIIPPPEITSTLDIPEKVEIFGQKIDLTSFQGSLRPLQEAATNISRVISGQPPLKLPIRRDGAQSWLLITYLDKDLRISRGDGGGLFVLVKEGSSLLSL</sequence>
<dbReference type="GO" id="GO:0009536">
    <property type="term" value="C:plastid"/>
    <property type="evidence" value="ECO:0007669"/>
    <property type="project" value="UniProtKB-SubCell"/>
</dbReference>
<dbReference type="EMBL" id="EF677581">
    <property type="protein sequence ID" value="ABR17395.1"/>
    <property type="molecule type" value="mRNA"/>
</dbReference>
<evidence type="ECO:0000256" key="4">
    <source>
        <dbReference type="SAM" id="MobiDB-lite"/>
    </source>
</evidence>
<evidence type="ECO:0000256" key="3">
    <source>
        <dbReference type="ARBA" id="ARBA00022946"/>
    </source>
</evidence>
<feature type="region of interest" description="Disordered" evidence="4">
    <location>
        <begin position="8"/>
        <end position="37"/>
    </location>
</feature>
<feature type="compositionally biased region" description="Polar residues" evidence="4">
    <location>
        <begin position="122"/>
        <end position="139"/>
    </location>
</feature>
<feature type="region of interest" description="Disordered" evidence="4">
    <location>
        <begin position="94"/>
        <end position="208"/>
    </location>
</feature>
<protein>
    <recommendedName>
        <fullName evidence="5">Plastid lipid-associated protein/fibrillin conserved domain-containing protein</fullName>
    </recommendedName>
</protein>
<evidence type="ECO:0000256" key="1">
    <source>
        <dbReference type="ARBA" id="ARBA00004474"/>
    </source>
</evidence>
<dbReference type="PANTHER" id="PTHR31906">
    <property type="entry name" value="PLASTID-LIPID-ASSOCIATED PROTEIN 4, CHLOROPLASTIC-RELATED"/>
    <property type="match status" value="1"/>
</dbReference>
<dbReference type="Pfam" id="PF04755">
    <property type="entry name" value="PAP_fibrillin"/>
    <property type="match status" value="1"/>
</dbReference>
<comment type="subcellular location">
    <subcellularLocation>
        <location evidence="1">Plastid</location>
    </subcellularLocation>
</comment>
<name>B8LP15_PICSI</name>
<feature type="compositionally biased region" description="Acidic residues" evidence="4">
    <location>
        <begin position="94"/>
        <end position="105"/>
    </location>
</feature>
<organism evidence="6">
    <name type="scientific">Picea sitchensis</name>
    <name type="common">Sitka spruce</name>
    <name type="synonym">Pinus sitchensis</name>
    <dbReference type="NCBI Taxonomy" id="3332"/>
    <lineage>
        <taxon>Eukaryota</taxon>
        <taxon>Viridiplantae</taxon>
        <taxon>Streptophyta</taxon>
        <taxon>Embryophyta</taxon>
        <taxon>Tracheophyta</taxon>
        <taxon>Spermatophyta</taxon>
        <taxon>Pinopsida</taxon>
        <taxon>Pinidae</taxon>
        <taxon>Conifers I</taxon>
        <taxon>Pinales</taxon>
        <taxon>Pinaceae</taxon>
        <taxon>Picea</taxon>
    </lineage>
</organism>
<feature type="domain" description="Plastid lipid-associated protein/fibrillin conserved" evidence="5">
    <location>
        <begin position="211"/>
        <end position="426"/>
    </location>
</feature>